<organism evidence="2 3">
    <name type="scientific">Liparis tanakae</name>
    <name type="common">Tanaka's snailfish</name>
    <dbReference type="NCBI Taxonomy" id="230148"/>
    <lineage>
        <taxon>Eukaryota</taxon>
        <taxon>Metazoa</taxon>
        <taxon>Chordata</taxon>
        <taxon>Craniata</taxon>
        <taxon>Vertebrata</taxon>
        <taxon>Euteleostomi</taxon>
        <taxon>Actinopterygii</taxon>
        <taxon>Neopterygii</taxon>
        <taxon>Teleostei</taxon>
        <taxon>Neoteleostei</taxon>
        <taxon>Acanthomorphata</taxon>
        <taxon>Eupercaria</taxon>
        <taxon>Perciformes</taxon>
        <taxon>Cottioidei</taxon>
        <taxon>Cottales</taxon>
        <taxon>Liparidae</taxon>
        <taxon>Liparis</taxon>
    </lineage>
</organism>
<comment type="caution">
    <text evidence="2">The sequence shown here is derived from an EMBL/GenBank/DDBJ whole genome shotgun (WGS) entry which is preliminary data.</text>
</comment>
<reference evidence="2 3" key="1">
    <citation type="submission" date="2019-03" db="EMBL/GenBank/DDBJ databases">
        <title>First draft genome of Liparis tanakae, snailfish: a comprehensive survey of snailfish specific genes.</title>
        <authorList>
            <person name="Kim W."/>
            <person name="Song I."/>
            <person name="Jeong J.-H."/>
            <person name="Kim D."/>
            <person name="Kim S."/>
            <person name="Ryu S."/>
            <person name="Song J.Y."/>
            <person name="Lee S.K."/>
        </authorList>
    </citation>
    <scope>NUCLEOTIDE SEQUENCE [LARGE SCALE GENOMIC DNA]</scope>
    <source>
        <tissue evidence="2">Muscle</tissue>
    </source>
</reference>
<feature type="region of interest" description="Disordered" evidence="1">
    <location>
        <begin position="28"/>
        <end position="74"/>
    </location>
</feature>
<dbReference type="AlphaFoldDB" id="A0A4Z2IR34"/>
<dbReference type="EMBL" id="SRLO01000055">
    <property type="protein sequence ID" value="TNN80439.1"/>
    <property type="molecule type" value="Genomic_DNA"/>
</dbReference>
<evidence type="ECO:0000313" key="3">
    <source>
        <dbReference type="Proteomes" id="UP000314294"/>
    </source>
</evidence>
<gene>
    <name evidence="2" type="ORF">EYF80_009463</name>
</gene>
<dbReference type="Proteomes" id="UP000314294">
    <property type="component" value="Unassembled WGS sequence"/>
</dbReference>
<protein>
    <submittedName>
        <fullName evidence="2">Uncharacterized protein</fullName>
    </submittedName>
</protein>
<sequence>MGKGLWSEAGPKPSLSFDAPSFSSFCFPSMSSGPNGGRRSHLKGQRVTSEPVLDPLTKRDINRNTNEHRRRRRSSLEELYITLTTTDRPEMNFFSAERGVPRRSGNTLSYGDVAQPDNNKTVERCHGERTTGGERSPRGS</sequence>
<feature type="compositionally biased region" description="Basic and acidic residues" evidence="1">
    <location>
        <begin position="120"/>
        <end position="140"/>
    </location>
</feature>
<feature type="region of interest" description="Disordered" evidence="1">
    <location>
        <begin position="92"/>
        <end position="140"/>
    </location>
</feature>
<name>A0A4Z2IR34_9TELE</name>
<evidence type="ECO:0000256" key="1">
    <source>
        <dbReference type="SAM" id="MobiDB-lite"/>
    </source>
</evidence>
<keyword evidence="3" id="KW-1185">Reference proteome</keyword>
<proteinExistence type="predicted"/>
<accession>A0A4Z2IR34</accession>
<feature type="compositionally biased region" description="Basic and acidic residues" evidence="1">
    <location>
        <begin position="56"/>
        <end position="67"/>
    </location>
</feature>
<evidence type="ECO:0000313" key="2">
    <source>
        <dbReference type="EMBL" id="TNN80439.1"/>
    </source>
</evidence>